<dbReference type="PANTHER" id="PTHR23416">
    <property type="entry name" value="SIALIC ACID SYNTHASE-RELATED"/>
    <property type="match status" value="1"/>
</dbReference>
<dbReference type="PANTHER" id="PTHR23416:SF23">
    <property type="entry name" value="ACETYLTRANSFERASE C18B11.09C-RELATED"/>
    <property type="match status" value="1"/>
</dbReference>
<dbReference type="Pfam" id="PF14602">
    <property type="entry name" value="Hexapep_2"/>
    <property type="match status" value="1"/>
</dbReference>
<dbReference type="InterPro" id="IPR018357">
    <property type="entry name" value="Hexapep_transf_CS"/>
</dbReference>
<dbReference type="InterPro" id="IPR001451">
    <property type="entry name" value="Hexapep"/>
</dbReference>
<name>A0AAJ1HP53_LIMMU</name>
<dbReference type="SUPFAM" id="SSF51161">
    <property type="entry name" value="Trimeric LpxA-like enzymes"/>
    <property type="match status" value="1"/>
</dbReference>
<reference evidence="4" key="1">
    <citation type="submission" date="2023-01" db="EMBL/GenBank/DDBJ databases">
        <title>Genome analysis of 13 Lactobacillus isolated from gut of wild boar.</title>
        <authorList>
            <person name="Papp P."/>
            <person name="Libisch B."/>
            <person name="Nagy T."/>
            <person name="Olasz F."/>
        </authorList>
    </citation>
    <scope>NUCLEOTIDE SEQUENCE</scope>
    <source>
        <strain evidence="4">F108</strain>
    </source>
</reference>
<evidence type="ECO:0000313" key="5">
    <source>
        <dbReference type="Proteomes" id="UP001218021"/>
    </source>
</evidence>
<comment type="similarity">
    <text evidence="1">Belongs to the transferase hexapeptide repeat family.</text>
</comment>
<evidence type="ECO:0000256" key="2">
    <source>
        <dbReference type="ARBA" id="ARBA00022679"/>
    </source>
</evidence>
<dbReference type="GO" id="GO:0008374">
    <property type="term" value="F:O-acyltransferase activity"/>
    <property type="evidence" value="ECO:0007669"/>
    <property type="project" value="TreeGrafter"/>
</dbReference>
<dbReference type="EMBL" id="JAQOND010000028">
    <property type="protein sequence ID" value="MDC2828046.1"/>
    <property type="molecule type" value="Genomic_DNA"/>
</dbReference>
<dbReference type="PROSITE" id="PS00101">
    <property type="entry name" value="HEXAPEP_TRANSFERASES"/>
    <property type="match status" value="1"/>
</dbReference>
<protein>
    <submittedName>
        <fullName evidence="4">Sugar O-acetyltransferase</fullName>
    </submittedName>
</protein>
<comment type="caution">
    <text evidence="4">The sequence shown here is derived from an EMBL/GenBank/DDBJ whole genome shotgun (WGS) entry which is preliminary data.</text>
</comment>
<dbReference type="CDD" id="cd03357">
    <property type="entry name" value="LbH_MAT_GAT"/>
    <property type="match status" value="1"/>
</dbReference>
<dbReference type="InterPro" id="IPR051159">
    <property type="entry name" value="Hexapeptide_acetyltransf"/>
</dbReference>
<dbReference type="Pfam" id="PF00132">
    <property type="entry name" value="Hexapep"/>
    <property type="match status" value="1"/>
</dbReference>
<evidence type="ECO:0000256" key="1">
    <source>
        <dbReference type="ARBA" id="ARBA00007274"/>
    </source>
</evidence>
<sequence length="196" mass="21179">MELQQFLDYVNSGKTIEAPSEELMYSSYLMQEALKVTAEINNGYHTLEELQELFAKLTSQPVNHTLELIPPFYTDCGKNIHIGENVFINTGCTMQDQGGVYIGDGALIGHHAMIATLNHDFDPSKRGSLYPAPVHIGKRVWLGANVTVLPGVTIGDGAIIAAGAVVTKDVQANTIAAGVPAKIVKEIQATEENTEK</sequence>
<dbReference type="Proteomes" id="UP001218021">
    <property type="component" value="Unassembled WGS sequence"/>
</dbReference>
<gene>
    <name evidence="4" type="ORF">PO158_07085</name>
</gene>
<dbReference type="RefSeq" id="WP_048344930.1">
    <property type="nucleotide sequence ID" value="NZ_CABMGR010000008.1"/>
</dbReference>
<proteinExistence type="inferred from homology"/>
<dbReference type="InterPro" id="IPR011004">
    <property type="entry name" value="Trimer_LpxA-like_sf"/>
</dbReference>
<evidence type="ECO:0000256" key="3">
    <source>
        <dbReference type="ARBA" id="ARBA00022737"/>
    </source>
</evidence>
<dbReference type="AlphaFoldDB" id="A0AAJ1HP53"/>
<accession>A0AAJ1HP53</accession>
<keyword evidence="2" id="KW-0808">Transferase</keyword>
<organism evidence="4 5">
    <name type="scientific">Limosilactobacillus mucosae</name>
    <name type="common">Lactobacillus mucosae</name>
    <dbReference type="NCBI Taxonomy" id="97478"/>
    <lineage>
        <taxon>Bacteria</taxon>
        <taxon>Bacillati</taxon>
        <taxon>Bacillota</taxon>
        <taxon>Bacilli</taxon>
        <taxon>Lactobacillales</taxon>
        <taxon>Lactobacillaceae</taxon>
        <taxon>Limosilactobacillus</taxon>
    </lineage>
</organism>
<evidence type="ECO:0000313" key="4">
    <source>
        <dbReference type="EMBL" id="MDC2828046.1"/>
    </source>
</evidence>
<dbReference type="Gene3D" id="2.160.10.10">
    <property type="entry name" value="Hexapeptide repeat proteins"/>
    <property type="match status" value="1"/>
</dbReference>
<keyword evidence="3" id="KW-0677">Repeat</keyword>